<evidence type="ECO:0000313" key="2">
    <source>
        <dbReference type="Proteomes" id="UP000277212"/>
    </source>
</evidence>
<accession>A0A3M2RIE3</accession>
<feature type="non-terminal residue" evidence="1">
    <location>
        <position position="79"/>
    </location>
</feature>
<comment type="caution">
    <text evidence="1">The sequence shown here is derived from an EMBL/GenBank/DDBJ whole genome shotgun (WGS) entry which is preliminary data.</text>
</comment>
<dbReference type="AlphaFoldDB" id="A0A3M2RIE3"/>
<name>A0A3M2RIE3_9HYPO</name>
<organism evidence="1 2">
    <name type="scientific">Fusarium kuroshium</name>
    <dbReference type="NCBI Taxonomy" id="2010991"/>
    <lineage>
        <taxon>Eukaryota</taxon>
        <taxon>Fungi</taxon>
        <taxon>Dikarya</taxon>
        <taxon>Ascomycota</taxon>
        <taxon>Pezizomycotina</taxon>
        <taxon>Sordariomycetes</taxon>
        <taxon>Hypocreomycetidae</taxon>
        <taxon>Hypocreales</taxon>
        <taxon>Nectriaceae</taxon>
        <taxon>Fusarium</taxon>
        <taxon>Fusarium solani species complex</taxon>
    </lineage>
</organism>
<dbReference type="EMBL" id="NKUJ01000446">
    <property type="protein sequence ID" value="RMJ05014.1"/>
    <property type="molecule type" value="Genomic_DNA"/>
</dbReference>
<sequence>MKHRKLAGINAAACFSLNPDPEFEDFENPGEELNEETLGDVDIQEPLAEYAFNTLSNPLEVDKEDLVDALPPSNHLAAA</sequence>
<dbReference type="Proteomes" id="UP000277212">
    <property type="component" value="Unassembled WGS sequence"/>
</dbReference>
<gene>
    <name evidence="1" type="ORF">CDV36_014312</name>
</gene>
<proteinExistence type="predicted"/>
<reference evidence="1 2" key="1">
    <citation type="submission" date="2017-06" db="EMBL/GenBank/DDBJ databases">
        <title>Comparative genomic analysis of Ambrosia Fusariam Clade fungi.</title>
        <authorList>
            <person name="Stajich J.E."/>
            <person name="Carrillo J."/>
            <person name="Kijimoto T."/>
            <person name="Eskalen A."/>
            <person name="O'Donnell K."/>
            <person name="Kasson M."/>
        </authorList>
    </citation>
    <scope>NUCLEOTIDE SEQUENCE [LARGE SCALE GENOMIC DNA]</scope>
    <source>
        <strain evidence="1">UCR3666</strain>
    </source>
</reference>
<evidence type="ECO:0000313" key="1">
    <source>
        <dbReference type="EMBL" id="RMJ05014.1"/>
    </source>
</evidence>
<protein>
    <submittedName>
        <fullName evidence="1">Uncharacterized protein</fullName>
    </submittedName>
</protein>
<keyword evidence="2" id="KW-1185">Reference proteome</keyword>